<dbReference type="InterPro" id="IPR029044">
    <property type="entry name" value="Nucleotide-diphossugar_trans"/>
</dbReference>
<name>A0A8H5FSI9_9AGAR</name>
<accession>A0A8H5FSI9</accession>
<dbReference type="AlphaFoldDB" id="A0A8H5FSI9"/>
<dbReference type="EMBL" id="JAACJM010000096">
    <property type="protein sequence ID" value="KAF5347157.1"/>
    <property type="molecule type" value="Genomic_DNA"/>
</dbReference>
<sequence length="188" mass="21789">MFYAWSKLTILRYRTYPNLFGVSLYQPKNVELHASGRKAFKLSDVVPSHIPDSPYLSQIPCSWGAVYFPRHWREFHNYIALRLSELSQSSALSSSSPFLPLKTIIVPDVRSNRWTKSWKKYFIEFVYLRGYTMLYPSFPDYLSLSTNHHELGVHVTTSVSSRKQEFEVPLMSTQALALPPLLSFPFMA</sequence>
<dbReference type="PANTHER" id="PTHR33604">
    <property type="entry name" value="OSJNBA0004B13.7 PROTEIN"/>
    <property type="match status" value="1"/>
</dbReference>
<evidence type="ECO:0000313" key="1">
    <source>
        <dbReference type="EMBL" id="KAF5347157.1"/>
    </source>
</evidence>
<gene>
    <name evidence="1" type="ORF">D9758_011092</name>
</gene>
<keyword evidence="2" id="KW-1185">Reference proteome</keyword>
<dbReference type="Proteomes" id="UP000559256">
    <property type="component" value="Unassembled WGS sequence"/>
</dbReference>
<evidence type="ECO:0000313" key="2">
    <source>
        <dbReference type="Proteomes" id="UP000559256"/>
    </source>
</evidence>
<dbReference type="OrthoDB" id="2020070at2759"/>
<proteinExistence type="predicted"/>
<protein>
    <submittedName>
        <fullName evidence="1">Uncharacterized protein</fullName>
    </submittedName>
</protein>
<organism evidence="1 2">
    <name type="scientific">Tetrapyrgos nigripes</name>
    <dbReference type="NCBI Taxonomy" id="182062"/>
    <lineage>
        <taxon>Eukaryota</taxon>
        <taxon>Fungi</taxon>
        <taxon>Dikarya</taxon>
        <taxon>Basidiomycota</taxon>
        <taxon>Agaricomycotina</taxon>
        <taxon>Agaricomycetes</taxon>
        <taxon>Agaricomycetidae</taxon>
        <taxon>Agaricales</taxon>
        <taxon>Marasmiineae</taxon>
        <taxon>Marasmiaceae</taxon>
        <taxon>Tetrapyrgos</taxon>
    </lineage>
</organism>
<comment type="caution">
    <text evidence="1">The sequence shown here is derived from an EMBL/GenBank/DDBJ whole genome shotgun (WGS) entry which is preliminary data.</text>
</comment>
<dbReference type="Gene3D" id="3.90.550.10">
    <property type="entry name" value="Spore Coat Polysaccharide Biosynthesis Protein SpsA, Chain A"/>
    <property type="match status" value="1"/>
</dbReference>
<dbReference type="PANTHER" id="PTHR33604:SF3">
    <property type="entry name" value="OSJNBA0004B13.7 PROTEIN"/>
    <property type="match status" value="1"/>
</dbReference>
<reference evidence="1 2" key="1">
    <citation type="journal article" date="2020" name="ISME J.">
        <title>Uncovering the hidden diversity of litter-decomposition mechanisms in mushroom-forming fungi.</title>
        <authorList>
            <person name="Floudas D."/>
            <person name="Bentzer J."/>
            <person name="Ahren D."/>
            <person name="Johansson T."/>
            <person name="Persson P."/>
            <person name="Tunlid A."/>
        </authorList>
    </citation>
    <scope>NUCLEOTIDE SEQUENCE [LARGE SCALE GENOMIC DNA]</scope>
    <source>
        <strain evidence="1 2">CBS 291.85</strain>
    </source>
</reference>